<dbReference type="Pfam" id="PF01425">
    <property type="entry name" value="Amidase"/>
    <property type="match status" value="1"/>
</dbReference>
<dbReference type="STRING" id="348802.A0A0D2E3U2"/>
<dbReference type="SUPFAM" id="SSF75304">
    <property type="entry name" value="Amidase signature (AS) enzymes"/>
    <property type="match status" value="1"/>
</dbReference>
<evidence type="ECO:0000259" key="5">
    <source>
        <dbReference type="Pfam" id="PF01425"/>
    </source>
</evidence>
<evidence type="ECO:0000256" key="1">
    <source>
        <dbReference type="ARBA" id="ARBA00009199"/>
    </source>
</evidence>
<evidence type="ECO:0000256" key="4">
    <source>
        <dbReference type="PIRSR" id="PIRSR001221-2"/>
    </source>
</evidence>
<dbReference type="Gene3D" id="3.90.1300.10">
    <property type="entry name" value="Amidase signature (AS) domain"/>
    <property type="match status" value="1"/>
</dbReference>
<dbReference type="HOGENOM" id="CLU_009600_9_1_1"/>
<dbReference type="AlphaFoldDB" id="A0A0D2E3U2"/>
<dbReference type="InterPro" id="IPR023631">
    <property type="entry name" value="Amidase_dom"/>
</dbReference>
<dbReference type="InterPro" id="IPR036928">
    <property type="entry name" value="AS_sf"/>
</dbReference>
<keyword evidence="2" id="KW-0378">Hydrolase</keyword>
<feature type="binding site" evidence="4">
    <location>
        <position position="165"/>
    </location>
    <ligand>
        <name>substrate</name>
    </ligand>
</feature>
<feature type="domain" description="Amidase" evidence="5">
    <location>
        <begin position="60"/>
        <end position="516"/>
    </location>
</feature>
<dbReference type="RefSeq" id="XP_013310707.1">
    <property type="nucleotide sequence ID" value="XM_013455253.1"/>
</dbReference>
<reference evidence="6 7" key="1">
    <citation type="submission" date="2015-01" db="EMBL/GenBank/DDBJ databases">
        <title>The Genome Sequence of Exophiala xenobiotica CBS118157.</title>
        <authorList>
            <consortium name="The Broad Institute Genomics Platform"/>
            <person name="Cuomo C."/>
            <person name="de Hoog S."/>
            <person name="Gorbushina A."/>
            <person name="Stielow B."/>
            <person name="Teixiera M."/>
            <person name="Abouelleil A."/>
            <person name="Chapman S.B."/>
            <person name="Priest M."/>
            <person name="Young S.K."/>
            <person name="Wortman J."/>
            <person name="Nusbaum C."/>
            <person name="Birren B."/>
        </authorList>
    </citation>
    <scope>NUCLEOTIDE SEQUENCE [LARGE SCALE GENOMIC DNA]</scope>
    <source>
        <strain evidence="6 7">CBS 118157</strain>
    </source>
</reference>
<comment type="similarity">
    <text evidence="1">Belongs to the amidase family.</text>
</comment>
<gene>
    <name evidence="6" type="ORF">PV05_11741</name>
</gene>
<proteinExistence type="inferred from homology"/>
<evidence type="ECO:0000256" key="2">
    <source>
        <dbReference type="ARBA" id="ARBA00022801"/>
    </source>
</evidence>
<dbReference type="GeneID" id="25333649"/>
<evidence type="ECO:0000313" key="6">
    <source>
        <dbReference type="EMBL" id="KIW50123.1"/>
    </source>
</evidence>
<feature type="active site" description="Acyl-ester intermediate" evidence="3">
    <location>
        <position position="215"/>
    </location>
</feature>
<organism evidence="6 7">
    <name type="scientific">Exophiala xenobiotica</name>
    <dbReference type="NCBI Taxonomy" id="348802"/>
    <lineage>
        <taxon>Eukaryota</taxon>
        <taxon>Fungi</taxon>
        <taxon>Dikarya</taxon>
        <taxon>Ascomycota</taxon>
        <taxon>Pezizomycotina</taxon>
        <taxon>Eurotiomycetes</taxon>
        <taxon>Chaetothyriomycetidae</taxon>
        <taxon>Chaetothyriales</taxon>
        <taxon>Herpotrichiellaceae</taxon>
        <taxon>Exophiala</taxon>
    </lineage>
</organism>
<evidence type="ECO:0000313" key="7">
    <source>
        <dbReference type="Proteomes" id="UP000054342"/>
    </source>
</evidence>
<keyword evidence="7" id="KW-1185">Reference proteome</keyword>
<feature type="binding site" evidence="4">
    <location>
        <position position="191"/>
    </location>
    <ligand>
        <name>substrate</name>
    </ligand>
</feature>
<protein>
    <recommendedName>
        <fullName evidence="5">Amidase domain-containing protein</fullName>
    </recommendedName>
</protein>
<dbReference type="PIRSF" id="PIRSF001221">
    <property type="entry name" value="Amidase_fungi"/>
    <property type="match status" value="1"/>
</dbReference>
<dbReference type="OrthoDB" id="6428749at2759"/>
<dbReference type="GO" id="GO:0016787">
    <property type="term" value="F:hydrolase activity"/>
    <property type="evidence" value="ECO:0007669"/>
    <property type="project" value="UniProtKB-KW"/>
</dbReference>
<accession>A0A0D2E3U2</accession>
<feature type="active site" description="Charge relay system" evidence="3">
    <location>
        <position position="116"/>
    </location>
</feature>
<evidence type="ECO:0000256" key="3">
    <source>
        <dbReference type="PIRSR" id="PIRSR001221-1"/>
    </source>
</evidence>
<sequence>MSARPWQDVVREKCDIRQKLVEPYLTNVNGERAVADTVLSINNVDDLARLLASGKVTVHDVTASYIRRAAEAHQQTNCLTEVFFDDAMKEADRLDQYYQQQGKLIGPLHGVPITLKDQFDVEGVDSTIGYVARAFKPAARDAAIVQILKSLGAIIIAKTNLPQSIMWCETENPLWGLTTNPRNPAFTPGGSTGGEGVLLALKASMIGWGTDIGGSIRIPSHMNGLWGLKPTSSRLPYMGVTVSTEGQEHVPSSVGPMTRSLSSLVTVMQNVIDAQPWVLDPKVTPIPWRQDMYEQVQTRPLTIGVLVDDGVVKVHPPIERALKELQAKLKAAGHEIVQWNCTGHKECIEIMDLFYTADGGEDIRREVQAGGEPFIPHVEALINRGKAISVYEYWQLNKRKIAAQQAYNDKWNLAVAPDSGRTVDVILMPTMPHPAVPHKTCKWVGYTKVWNFLDYPALSFPAGQVEASKDLAGPPEYEPRNDYDAWNWKLYDPETMDGHPVGLQIVGRRFEEEKVLGVAAVIEKLMKA</sequence>
<dbReference type="Proteomes" id="UP000054342">
    <property type="component" value="Unassembled WGS sequence"/>
</dbReference>
<dbReference type="PANTHER" id="PTHR46072">
    <property type="entry name" value="AMIDASE-RELATED-RELATED"/>
    <property type="match status" value="1"/>
</dbReference>
<dbReference type="PANTHER" id="PTHR46072:SF2">
    <property type="entry name" value="AMIDASE (EUROFUNG)"/>
    <property type="match status" value="1"/>
</dbReference>
<feature type="active site" description="Charge relay system" evidence="3">
    <location>
        <position position="191"/>
    </location>
</feature>
<name>A0A0D2E3U2_9EURO</name>
<feature type="binding site" evidence="4">
    <location>
        <begin position="212"/>
        <end position="215"/>
    </location>
    <ligand>
        <name>substrate</name>
    </ligand>
</feature>
<dbReference type="EMBL" id="KN847323">
    <property type="protein sequence ID" value="KIW50123.1"/>
    <property type="molecule type" value="Genomic_DNA"/>
</dbReference>